<dbReference type="AlphaFoldDB" id="A0AAW1P1L7"/>
<dbReference type="GO" id="GO:0005643">
    <property type="term" value="C:nuclear pore"/>
    <property type="evidence" value="ECO:0007669"/>
    <property type="project" value="InterPro"/>
</dbReference>
<proteinExistence type="predicted"/>
<dbReference type="InterPro" id="IPR018783">
    <property type="entry name" value="TF_ENY2"/>
</dbReference>
<dbReference type="Pfam" id="PF21029">
    <property type="entry name" value="RMC1_N"/>
    <property type="match status" value="1"/>
</dbReference>
<dbReference type="InterPro" id="IPR038212">
    <property type="entry name" value="TF_EnY2_sf"/>
</dbReference>
<dbReference type="GO" id="GO:0035658">
    <property type="term" value="C:Mon1-Ccz1 complex"/>
    <property type="evidence" value="ECO:0007669"/>
    <property type="project" value="InterPro"/>
</dbReference>
<dbReference type="GO" id="GO:0010506">
    <property type="term" value="P:regulation of autophagy"/>
    <property type="evidence" value="ECO:0007669"/>
    <property type="project" value="InterPro"/>
</dbReference>
<dbReference type="GO" id="GO:0003713">
    <property type="term" value="F:transcription coactivator activity"/>
    <property type="evidence" value="ECO:0007669"/>
    <property type="project" value="InterPro"/>
</dbReference>
<dbReference type="SUPFAM" id="SSF69322">
    <property type="entry name" value="Tricorn protease domain 2"/>
    <property type="match status" value="1"/>
</dbReference>
<keyword evidence="3" id="KW-1185">Reference proteome</keyword>
<dbReference type="GO" id="GO:0031902">
    <property type="term" value="C:late endosome membrane"/>
    <property type="evidence" value="ECO:0007669"/>
    <property type="project" value="TreeGrafter"/>
</dbReference>
<dbReference type="GO" id="GO:0005765">
    <property type="term" value="C:lysosomal membrane"/>
    <property type="evidence" value="ECO:0007669"/>
    <property type="project" value="TreeGrafter"/>
</dbReference>
<dbReference type="Gene3D" id="1.10.246.140">
    <property type="match status" value="1"/>
</dbReference>
<accession>A0AAW1P1L7</accession>
<comment type="caution">
    <text evidence="2">The sequence shown here is derived from an EMBL/GenBank/DDBJ whole genome shotgun (WGS) entry which is preliminary data.</text>
</comment>
<evidence type="ECO:0000313" key="3">
    <source>
        <dbReference type="Proteomes" id="UP001465755"/>
    </source>
</evidence>
<name>A0AAW1P1L7_9CHLO</name>
<evidence type="ECO:0000313" key="2">
    <source>
        <dbReference type="EMBL" id="KAK9802595.1"/>
    </source>
</evidence>
<dbReference type="Pfam" id="PF10163">
    <property type="entry name" value="EnY2"/>
    <property type="match status" value="1"/>
</dbReference>
<dbReference type="PANTHER" id="PTHR12897:SF4">
    <property type="entry name" value="REGULATOR OF MON1-CCZ1 COMPLEX"/>
    <property type="match status" value="1"/>
</dbReference>
<dbReference type="PANTHER" id="PTHR12897">
    <property type="entry name" value="COLON CANCER-ASSOCIATED PROTEIN MIC1"/>
    <property type="match status" value="1"/>
</dbReference>
<gene>
    <name evidence="2" type="ORF">WJX73_009763</name>
</gene>
<dbReference type="Proteomes" id="UP001465755">
    <property type="component" value="Unassembled WGS sequence"/>
</dbReference>
<dbReference type="EMBL" id="JALJOQ010000071">
    <property type="protein sequence ID" value="KAK9802595.1"/>
    <property type="molecule type" value="Genomic_DNA"/>
</dbReference>
<dbReference type="InterPro" id="IPR049040">
    <property type="entry name" value="RMC1_N"/>
</dbReference>
<organism evidence="2 3">
    <name type="scientific">Symbiochloris irregularis</name>
    <dbReference type="NCBI Taxonomy" id="706552"/>
    <lineage>
        <taxon>Eukaryota</taxon>
        <taxon>Viridiplantae</taxon>
        <taxon>Chlorophyta</taxon>
        <taxon>core chlorophytes</taxon>
        <taxon>Trebouxiophyceae</taxon>
        <taxon>Trebouxiales</taxon>
        <taxon>Trebouxiaceae</taxon>
        <taxon>Symbiochloris</taxon>
    </lineage>
</organism>
<evidence type="ECO:0000259" key="1">
    <source>
        <dbReference type="Pfam" id="PF21029"/>
    </source>
</evidence>
<dbReference type="InterPro" id="IPR040371">
    <property type="entry name" value="RMC1"/>
</dbReference>
<dbReference type="GO" id="GO:0006406">
    <property type="term" value="P:mRNA export from nucleus"/>
    <property type="evidence" value="ECO:0007669"/>
    <property type="project" value="InterPro"/>
</dbReference>
<dbReference type="GO" id="GO:0000124">
    <property type="term" value="C:SAGA complex"/>
    <property type="evidence" value="ECO:0007669"/>
    <property type="project" value="InterPro"/>
</dbReference>
<protein>
    <recommendedName>
        <fullName evidence="1">Regulator of MON1-CCZ1 complex N-terminal domain-containing protein</fullName>
    </recommendedName>
</protein>
<reference evidence="2 3" key="1">
    <citation type="journal article" date="2024" name="Nat. Commun.">
        <title>Phylogenomics reveals the evolutionary origins of lichenization in chlorophyte algae.</title>
        <authorList>
            <person name="Puginier C."/>
            <person name="Libourel C."/>
            <person name="Otte J."/>
            <person name="Skaloud P."/>
            <person name="Haon M."/>
            <person name="Grisel S."/>
            <person name="Petersen M."/>
            <person name="Berrin J.G."/>
            <person name="Delaux P.M."/>
            <person name="Dal Grande F."/>
            <person name="Keller J."/>
        </authorList>
    </citation>
    <scope>NUCLEOTIDE SEQUENCE [LARGE SCALE GENOMIC DNA]</scope>
    <source>
        <strain evidence="2 3">SAG 2036</strain>
    </source>
</reference>
<sequence length="726" mass="77975">MSPAKRSVHRSPTPEPEEEEAFLARDLTLQEQIKLKLLKTGTLERCKKLLRERLEECGWCEEVKHNCKEVLREKQDATVADLVKAARPPGQQRSTHVQLQASGVVIDDSSAAALHVDEAAGLVLAVRGQEIVCYSLAHPDQAPQATQMGEGPQPSAVTASLDGATLAVQRSPAQVQLLQRTGRPRMCIQSAQSRAPLLGCFWTLSADGDFVMVTRAGWEMYRWDQARQSLRLSAQNGHPVFWWRYSHAARLLLLGTGDIGLWLQAYQFREDGGTVKLPPFQIGAVTPGGTPTPPAASRLDPSALWVVVLYGRIYCAYLDRRLRRLHLHRFYMDAVVPQQVYTMPGSSMALSVVDNLLIAHHCQTGVSLIIDVRAASSPLAPPLALHLPPQSTASIQQCASWKFHLPNLVLSPRSGEVWRCGVNVRGIAISMGADRKGSVGFLMRRAPSAHPSIDIPALVIDILKELFGSDAVCTVCIHRWLAKLMQAALVERLALDVLAAVLDELHESPGVGSPKSSQHVTLSAEAVVEGVWNWLHTEEALDAPTLQATLAVYAASLAAHGLAIPASLHALALDIALQQGHQQQAAAALASHPAAASPALVQHLCSPAAAGLNLSAALSCRLHCRAGDYSGACASLLASGKVVQAARLAQRHGLTETAIDDIVSAAAESGDVHAVLSILQQGHSAGQTGRYVRAVAEAASSVEEQLPHSWRQQLAQLQALPVSTVS</sequence>
<feature type="domain" description="Regulator of MON1-CCZ1 complex N-terminal" evidence="1">
    <location>
        <begin position="117"/>
        <end position="230"/>
    </location>
</feature>